<evidence type="ECO:0000256" key="2">
    <source>
        <dbReference type="SAM" id="Phobius"/>
    </source>
</evidence>
<keyword evidence="2" id="KW-0812">Transmembrane</keyword>
<feature type="region of interest" description="Disordered" evidence="1">
    <location>
        <begin position="90"/>
        <end position="109"/>
    </location>
</feature>
<reference evidence="3" key="2">
    <citation type="submission" date="2023-01" db="EMBL/GenBank/DDBJ databases">
        <authorList>
            <person name="Sun Q."/>
            <person name="Evtushenko L."/>
        </authorList>
    </citation>
    <scope>NUCLEOTIDE SEQUENCE</scope>
    <source>
        <strain evidence="3">VKM Ac-1958</strain>
    </source>
</reference>
<evidence type="ECO:0000313" key="3">
    <source>
        <dbReference type="EMBL" id="GLK01133.1"/>
    </source>
</evidence>
<comment type="caution">
    <text evidence="3">The sequence shown here is derived from an EMBL/GenBank/DDBJ whole genome shotgun (WGS) entry which is preliminary data.</text>
</comment>
<dbReference type="Proteomes" id="UP001142325">
    <property type="component" value="Unassembled WGS sequence"/>
</dbReference>
<sequence length="299" mass="31075">MAAFVGAWIGAVFAIVPGSAWLSLVVFALTLPLSLVAMRKKAQGGTAFGVAAMAISILGCAVAITLLLGTLQPDPLTELEAQQLREELLSPPGKDAAPERSPKKLPPLQPASPPLLTFAEAGFGRDPLTGEWWYAFIVENGDVGQTHVDTPITAVALGADQAPLQSELLSLSFEPGRTVVAGFFTDVRDSDVVSIDSVISTPPFSVSGPGTQLLAVGNVSETIDSQGIAAVKGDVTNLTDSPLEHVAVTAVAYDTDGTILGFARVGLEALTANETRAIEARFAHALPTGATFEVFAQQE</sequence>
<organism evidence="3 4">
    <name type="scientific">Microbacterium keratanolyticum</name>
    <dbReference type="NCBI Taxonomy" id="67574"/>
    <lineage>
        <taxon>Bacteria</taxon>
        <taxon>Bacillati</taxon>
        <taxon>Actinomycetota</taxon>
        <taxon>Actinomycetes</taxon>
        <taxon>Micrococcales</taxon>
        <taxon>Microbacteriaceae</taxon>
        <taxon>Microbacterium</taxon>
    </lineage>
</organism>
<dbReference type="AlphaFoldDB" id="A0A9W6M841"/>
<feature type="transmembrane region" description="Helical" evidence="2">
    <location>
        <begin position="47"/>
        <end position="68"/>
    </location>
</feature>
<accession>A0A9W6M841</accession>
<proteinExistence type="predicted"/>
<dbReference type="InterPro" id="IPR047676">
    <property type="entry name" value="FxLYD_dom"/>
</dbReference>
<evidence type="ECO:0000256" key="1">
    <source>
        <dbReference type="SAM" id="MobiDB-lite"/>
    </source>
</evidence>
<reference evidence="3" key="1">
    <citation type="journal article" date="2014" name="Int. J. Syst. Evol. Microbiol.">
        <title>Complete genome sequence of Corynebacterium casei LMG S-19264T (=DSM 44701T), isolated from a smear-ripened cheese.</title>
        <authorList>
            <consortium name="US DOE Joint Genome Institute (JGI-PGF)"/>
            <person name="Walter F."/>
            <person name="Albersmeier A."/>
            <person name="Kalinowski J."/>
            <person name="Ruckert C."/>
        </authorList>
    </citation>
    <scope>NUCLEOTIDE SEQUENCE</scope>
    <source>
        <strain evidence="3">VKM Ac-1958</strain>
    </source>
</reference>
<keyword evidence="2" id="KW-0472">Membrane</keyword>
<feature type="transmembrane region" description="Helical" evidence="2">
    <location>
        <begin position="6"/>
        <end position="35"/>
    </location>
</feature>
<protein>
    <submittedName>
        <fullName evidence="3">Uncharacterized protein</fullName>
    </submittedName>
</protein>
<dbReference type="EMBL" id="BSET01000001">
    <property type="protein sequence ID" value="GLK01133.1"/>
    <property type="molecule type" value="Genomic_DNA"/>
</dbReference>
<name>A0A9W6M841_9MICO</name>
<dbReference type="NCBIfam" id="NF038353">
    <property type="entry name" value="FxLYD_dom"/>
    <property type="match status" value="1"/>
</dbReference>
<evidence type="ECO:0000313" key="4">
    <source>
        <dbReference type="Proteomes" id="UP001142325"/>
    </source>
</evidence>
<gene>
    <name evidence="3" type="ORF">GCM10017596_08480</name>
</gene>
<keyword evidence="2" id="KW-1133">Transmembrane helix</keyword>
<keyword evidence="4" id="KW-1185">Reference proteome</keyword>